<reference evidence="7" key="1">
    <citation type="submission" date="2016-09" db="EMBL/GenBank/DDBJ databases">
        <title>Comparative genomics of the Campylobacter concisus group.</title>
        <authorList>
            <person name="Miller W.G."/>
            <person name="Yee E."/>
            <person name="Chapman M.H."/>
            <person name="Huynh S."/>
            <person name="Bono J.L."/>
            <person name="On S.L.W."/>
            <person name="StLeger J."/>
            <person name="Foster G."/>
            <person name="Parker C.T."/>
        </authorList>
    </citation>
    <scope>NUCLEOTIDE SEQUENCE [LARGE SCALE GENOMIC DNA]</scope>
    <source>
        <strain evidence="7">RM18021</strain>
    </source>
</reference>
<name>A0A1S6U7V4_9BACT</name>
<dbReference type="Pfam" id="PF03739">
    <property type="entry name" value="LptF_LptG"/>
    <property type="match status" value="1"/>
</dbReference>
<dbReference type="EMBL" id="CP017258">
    <property type="protein sequence ID" value="AQW87838.1"/>
    <property type="molecule type" value="Genomic_DNA"/>
</dbReference>
<protein>
    <submittedName>
        <fullName evidence="6">Putative lipooligosaccharide transport system, permease component (LptF family)</fullName>
    </submittedName>
</protein>
<keyword evidence="5" id="KW-0472">Membrane</keyword>
<dbReference type="GO" id="GO:0043190">
    <property type="term" value="C:ATP-binding cassette (ABC) transporter complex"/>
    <property type="evidence" value="ECO:0007669"/>
    <property type="project" value="TreeGrafter"/>
</dbReference>
<keyword evidence="7" id="KW-1185">Reference proteome</keyword>
<keyword evidence="3" id="KW-0812">Transmembrane</keyword>
<evidence type="ECO:0000313" key="6">
    <source>
        <dbReference type="EMBL" id="AQW87838.1"/>
    </source>
</evidence>
<evidence type="ECO:0000256" key="4">
    <source>
        <dbReference type="ARBA" id="ARBA00022989"/>
    </source>
</evidence>
<dbReference type="KEGG" id="cpin:CPIN18020_1034"/>
<dbReference type="GO" id="GO:0015920">
    <property type="term" value="P:lipopolysaccharide transport"/>
    <property type="evidence" value="ECO:0007669"/>
    <property type="project" value="TreeGrafter"/>
</dbReference>
<gene>
    <name evidence="6" type="ORF">CPIN18021_1036</name>
</gene>
<comment type="subcellular location">
    <subcellularLocation>
        <location evidence="1">Cell membrane</location>
        <topology evidence="1">Multi-pass membrane protein</topology>
    </subcellularLocation>
</comment>
<keyword evidence="4" id="KW-1133">Transmembrane helix</keyword>
<accession>A0A1S6U7V4</accession>
<dbReference type="PANTHER" id="PTHR33529:SF7">
    <property type="entry name" value="LIPOPOLYSACCHARIDE EXPORT SYSTEM PERMEASE PROTEIN LPTF"/>
    <property type="match status" value="1"/>
</dbReference>
<dbReference type="InterPro" id="IPR005495">
    <property type="entry name" value="LptG/LptF_permease"/>
</dbReference>
<keyword evidence="2" id="KW-1003">Cell membrane</keyword>
<dbReference type="PANTHER" id="PTHR33529">
    <property type="entry name" value="SLR0882 PROTEIN-RELATED"/>
    <property type="match status" value="1"/>
</dbReference>
<proteinExistence type="predicted"/>
<dbReference type="AlphaFoldDB" id="A0A1S6U7V4"/>
<evidence type="ECO:0000256" key="3">
    <source>
        <dbReference type="ARBA" id="ARBA00022692"/>
    </source>
</evidence>
<evidence type="ECO:0000256" key="1">
    <source>
        <dbReference type="ARBA" id="ARBA00004651"/>
    </source>
</evidence>
<organism evidence="6 7">
    <name type="scientific">Campylobacter pinnipediorum subsp. caledonicus</name>
    <dbReference type="NCBI Taxonomy" id="1874362"/>
    <lineage>
        <taxon>Bacteria</taxon>
        <taxon>Pseudomonadati</taxon>
        <taxon>Campylobacterota</taxon>
        <taxon>Epsilonproteobacteria</taxon>
        <taxon>Campylobacterales</taxon>
        <taxon>Campylobacteraceae</taxon>
        <taxon>Campylobacter</taxon>
    </lineage>
</organism>
<evidence type="ECO:0000313" key="7">
    <source>
        <dbReference type="Proteomes" id="UP000190868"/>
    </source>
</evidence>
<sequence length="341" mass="39467">MSNINKYLLNNFISTFASLFSTLFLIMSIVFFIQIARITSYIEITFFELAKLYLFLLPRILLFVIPISFFVAIAMTLFRLSKENESIVIFTLGYSPAKISKFFIWLSGIFTIFLLVIAIFFIPKAAELNSNFIDYKKTVAKLNLKGGKFGQKFSDWMVYINDEAKDKNGTIYKDIIMYNPQKDANRLIIAKTATISNLNSMIQLVLEDGKIYDIKDNIYHQSSFSSMKIRTDQDNKISKVGNFIHYWLQAKTDKKRNKDLNTYILISLFPLASVLFAISFGIVTYRYDKGSVYTGTFGVLFAYFAIIMLLSSYSQIIIPIVFFLFMMCGFAFYKYKIVLKY</sequence>
<evidence type="ECO:0000256" key="5">
    <source>
        <dbReference type="ARBA" id="ARBA00023136"/>
    </source>
</evidence>
<dbReference type="Proteomes" id="UP000190868">
    <property type="component" value="Chromosome"/>
</dbReference>
<evidence type="ECO:0000256" key="2">
    <source>
        <dbReference type="ARBA" id="ARBA00022475"/>
    </source>
</evidence>
<dbReference type="RefSeq" id="WP_078423455.1">
    <property type="nucleotide sequence ID" value="NZ_CP017018.1"/>
</dbReference>
<dbReference type="GeneID" id="56566674"/>